<evidence type="ECO:0000256" key="12">
    <source>
        <dbReference type="ARBA" id="ARBA00038313"/>
    </source>
</evidence>
<gene>
    <name evidence="23 24 25 26" type="primary">LOC106068819</name>
</gene>
<evidence type="ECO:0000256" key="20">
    <source>
        <dbReference type="ARBA" id="ARBA00077078"/>
    </source>
</evidence>
<evidence type="ECO:0000256" key="4">
    <source>
        <dbReference type="ARBA" id="ARBA00022490"/>
    </source>
</evidence>
<dbReference type="SUPFAM" id="SSF51395">
    <property type="entry name" value="FMN-linked oxidoreductases"/>
    <property type="match status" value="1"/>
</dbReference>
<comment type="function">
    <text evidence="18">Catalyzes the synthesis of dihydrouridine, a modified base found in the D-loop of most tRNAs. Specifically modifies U16 and U17 in cytoplasmic tRNAs. Affects the level of some mature tRNA and thereby the total cellular translation.</text>
</comment>
<dbReference type="PANTHER" id="PTHR11082">
    <property type="entry name" value="TRNA-DIHYDROURIDINE SYNTHASE"/>
    <property type="match status" value="1"/>
</dbReference>
<comment type="subcellular location">
    <subcellularLocation>
        <location evidence="3">Cytoplasm</location>
    </subcellularLocation>
    <subcellularLocation>
        <location evidence="2">Nucleus</location>
    </subcellularLocation>
</comment>
<dbReference type="GO" id="GO:0005634">
    <property type="term" value="C:nucleus"/>
    <property type="evidence" value="ECO:0007669"/>
    <property type="project" value="UniProtKB-SubCell"/>
</dbReference>
<evidence type="ECO:0000259" key="21">
    <source>
        <dbReference type="Pfam" id="PF01207"/>
    </source>
</evidence>
<organism evidence="22 23">
    <name type="scientific">Biomphalaria glabrata</name>
    <name type="common">Bloodfluke planorb</name>
    <name type="synonym">Freshwater snail</name>
    <dbReference type="NCBI Taxonomy" id="6526"/>
    <lineage>
        <taxon>Eukaryota</taxon>
        <taxon>Metazoa</taxon>
        <taxon>Spiralia</taxon>
        <taxon>Lophotrochozoa</taxon>
        <taxon>Mollusca</taxon>
        <taxon>Gastropoda</taxon>
        <taxon>Heterobranchia</taxon>
        <taxon>Euthyneura</taxon>
        <taxon>Panpulmonata</taxon>
        <taxon>Hygrophila</taxon>
        <taxon>Lymnaeoidea</taxon>
        <taxon>Planorbidae</taxon>
        <taxon>Biomphalaria</taxon>
    </lineage>
</organism>
<keyword evidence="5" id="KW-0285">Flavoprotein</keyword>
<evidence type="ECO:0000256" key="10">
    <source>
        <dbReference type="ARBA" id="ARBA00023027"/>
    </source>
</evidence>
<dbReference type="FunFam" id="3.20.20.70:FF:000081">
    <property type="entry name" value="Dihydrouridine synthase 1 like"/>
    <property type="match status" value="1"/>
</dbReference>
<dbReference type="Proteomes" id="UP001165740">
    <property type="component" value="Chromosome 2"/>
</dbReference>
<keyword evidence="22" id="KW-1185">Reference proteome</keyword>
<evidence type="ECO:0000256" key="13">
    <source>
        <dbReference type="ARBA" id="ARBA00038890"/>
    </source>
</evidence>
<keyword evidence="9" id="KW-0560">Oxidoreductase</keyword>
<dbReference type="RefSeq" id="XP_013083760.2">
    <property type="nucleotide sequence ID" value="XM_013228306.2"/>
</dbReference>
<dbReference type="InterPro" id="IPR018517">
    <property type="entry name" value="tRNA_hU_synthase_CS"/>
</dbReference>
<evidence type="ECO:0000256" key="5">
    <source>
        <dbReference type="ARBA" id="ARBA00022630"/>
    </source>
</evidence>
<proteinExistence type="inferred from homology"/>
<dbReference type="InterPro" id="IPR035587">
    <property type="entry name" value="DUS-like_FMN-bd"/>
</dbReference>
<dbReference type="PROSITE" id="PS01136">
    <property type="entry name" value="UPF0034"/>
    <property type="match status" value="1"/>
</dbReference>
<dbReference type="InterPro" id="IPR013785">
    <property type="entry name" value="Aldolase_TIM"/>
</dbReference>
<evidence type="ECO:0000256" key="18">
    <source>
        <dbReference type="ARBA" id="ARBA00053643"/>
    </source>
</evidence>
<evidence type="ECO:0000256" key="17">
    <source>
        <dbReference type="ARBA" id="ARBA00049467"/>
    </source>
</evidence>
<evidence type="ECO:0000256" key="3">
    <source>
        <dbReference type="ARBA" id="ARBA00004496"/>
    </source>
</evidence>
<dbReference type="GO" id="GO:0050660">
    <property type="term" value="F:flavin adenine dinucleotide binding"/>
    <property type="evidence" value="ECO:0007669"/>
    <property type="project" value="InterPro"/>
</dbReference>
<comment type="catalytic activity">
    <reaction evidence="15">
        <text>5,6-dihydrouridine(16) in tRNA + NADP(+) = uridine(16) in tRNA + NADPH + H(+)</text>
        <dbReference type="Rhea" id="RHEA:53376"/>
        <dbReference type="Rhea" id="RHEA-COMP:13543"/>
        <dbReference type="Rhea" id="RHEA-COMP:13544"/>
        <dbReference type="ChEBI" id="CHEBI:15378"/>
        <dbReference type="ChEBI" id="CHEBI:57783"/>
        <dbReference type="ChEBI" id="CHEBI:58349"/>
        <dbReference type="ChEBI" id="CHEBI:65315"/>
        <dbReference type="ChEBI" id="CHEBI:74443"/>
        <dbReference type="EC" id="1.3.1.88"/>
    </reaction>
    <physiologicalReaction direction="right-to-left" evidence="15">
        <dbReference type="Rhea" id="RHEA:53378"/>
    </physiologicalReaction>
</comment>
<dbReference type="RefSeq" id="XP_055876658.1">
    <property type="nucleotide sequence ID" value="XM_056020683.1"/>
</dbReference>
<comment type="cofactor">
    <cofactor evidence="1">
        <name>FMN</name>
        <dbReference type="ChEBI" id="CHEBI:58210"/>
    </cofactor>
</comment>
<evidence type="ECO:0000256" key="19">
    <source>
        <dbReference type="ARBA" id="ARBA00068883"/>
    </source>
</evidence>
<evidence type="ECO:0000256" key="16">
    <source>
        <dbReference type="ARBA" id="ARBA00048934"/>
    </source>
</evidence>
<comment type="catalytic activity">
    <reaction evidence="16">
        <text>5,6-dihydrouridine(16) in tRNA + NAD(+) = uridine(16) in tRNA + NADH + H(+)</text>
        <dbReference type="Rhea" id="RHEA:53380"/>
        <dbReference type="Rhea" id="RHEA-COMP:13543"/>
        <dbReference type="Rhea" id="RHEA-COMP:13544"/>
        <dbReference type="ChEBI" id="CHEBI:15378"/>
        <dbReference type="ChEBI" id="CHEBI:57540"/>
        <dbReference type="ChEBI" id="CHEBI:57945"/>
        <dbReference type="ChEBI" id="CHEBI:65315"/>
        <dbReference type="ChEBI" id="CHEBI:74443"/>
        <dbReference type="EC" id="1.3.1.88"/>
    </reaction>
    <physiologicalReaction direction="right-to-left" evidence="16">
        <dbReference type="Rhea" id="RHEA:53382"/>
    </physiologicalReaction>
</comment>
<evidence type="ECO:0000256" key="15">
    <source>
        <dbReference type="ARBA" id="ARBA00047652"/>
    </source>
</evidence>
<comment type="catalytic activity">
    <reaction evidence="14">
        <text>5,6-dihydrouridine(17) in tRNA + NAD(+) = uridine(17) in tRNA + NADH + H(+)</text>
        <dbReference type="Rhea" id="RHEA:53372"/>
        <dbReference type="Rhea" id="RHEA-COMP:13541"/>
        <dbReference type="Rhea" id="RHEA-COMP:13542"/>
        <dbReference type="ChEBI" id="CHEBI:15378"/>
        <dbReference type="ChEBI" id="CHEBI:57540"/>
        <dbReference type="ChEBI" id="CHEBI:57945"/>
        <dbReference type="ChEBI" id="CHEBI:65315"/>
        <dbReference type="ChEBI" id="CHEBI:74443"/>
        <dbReference type="EC" id="1.3.1.88"/>
    </reaction>
    <physiologicalReaction direction="right-to-left" evidence="14">
        <dbReference type="Rhea" id="RHEA:53374"/>
    </physiologicalReaction>
</comment>
<reference evidence="23 24" key="1">
    <citation type="submission" date="2025-04" db="UniProtKB">
        <authorList>
            <consortium name="RefSeq"/>
        </authorList>
    </citation>
    <scope>IDENTIFICATION</scope>
</reference>
<dbReference type="AlphaFoldDB" id="A0A9U8EDS1"/>
<keyword evidence="8" id="KW-0521">NADP</keyword>
<name>A0A9U8EDS1_BIOGL</name>
<comment type="similarity">
    <text evidence="12">Belongs to the Dus family. Dus1 subfamily.</text>
</comment>
<keyword evidence="7" id="KW-0819">tRNA processing</keyword>
<evidence type="ECO:0000256" key="11">
    <source>
        <dbReference type="ARBA" id="ARBA00023242"/>
    </source>
</evidence>
<protein>
    <recommendedName>
        <fullName evidence="19">tRNA-dihydrouridine(16/17) synthase [NAD(P)(+)]-like</fullName>
        <ecNumber evidence="13">1.3.1.88</ecNumber>
    </recommendedName>
    <alternativeName>
        <fullName evidence="20">tRNA-dihydrouridine synthase 1-like</fullName>
    </alternativeName>
</protein>
<dbReference type="GO" id="GO:0005737">
    <property type="term" value="C:cytoplasm"/>
    <property type="evidence" value="ECO:0007669"/>
    <property type="project" value="UniProtKB-SubCell"/>
</dbReference>
<dbReference type="GO" id="GO:0017150">
    <property type="term" value="F:tRNA dihydrouridine synthase activity"/>
    <property type="evidence" value="ECO:0007669"/>
    <property type="project" value="InterPro"/>
</dbReference>
<dbReference type="OMA" id="ISPPVWQ"/>
<evidence type="ECO:0000256" key="8">
    <source>
        <dbReference type="ARBA" id="ARBA00022857"/>
    </source>
</evidence>
<keyword evidence="4" id="KW-0963">Cytoplasm</keyword>
<comment type="catalytic activity">
    <reaction evidence="17">
        <text>5,6-dihydrouridine(17) in tRNA + NADP(+) = uridine(17) in tRNA + NADPH + H(+)</text>
        <dbReference type="Rhea" id="RHEA:53368"/>
        <dbReference type="Rhea" id="RHEA-COMP:13541"/>
        <dbReference type="Rhea" id="RHEA-COMP:13542"/>
        <dbReference type="ChEBI" id="CHEBI:15378"/>
        <dbReference type="ChEBI" id="CHEBI:57783"/>
        <dbReference type="ChEBI" id="CHEBI:58349"/>
        <dbReference type="ChEBI" id="CHEBI:65315"/>
        <dbReference type="ChEBI" id="CHEBI:74443"/>
        <dbReference type="EC" id="1.3.1.88"/>
    </reaction>
    <physiologicalReaction direction="right-to-left" evidence="17">
        <dbReference type="Rhea" id="RHEA:53370"/>
    </physiologicalReaction>
</comment>
<accession>A0A9U8EDS1</accession>
<dbReference type="RefSeq" id="XP_055876659.1">
    <property type="nucleotide sequence ID" value="XM_056020684.1"/>
</dbReference>
<evidence type="ECO:0000256" key="1">
    <source>
        <dbReference type="ARBA" id="ARBA00001917"/>
    </source>
</evidence>
<sequence>MFNKISQMSETNNGESDGFKFWREILRSAKYVAAPMVDQSELAWRMLSRHYGAELCYTPMFHASVFIRDALYRKESLQTCPEDRPLIVQFCANDPDTLLKAAQLAEPFCDAIDLNLGCPQTIAKRGHYGAFLQDEWDLLAKMVKTCHENLKVPITCKIRVFPSVDKTVKYAKMLEDAGCQLLTVHGRTREQKGQFTGVADWTYIKAVREAVRIPVFANGNIQYLADVHRCLQETGAQGVMSAEGNLHNPALFHGLSPFIWDMSQEYLDFAEKYPCPLSYIRGHVFKICHHGLSVHREVREVVANAKSIQDFRACMEKLKILCKVDIEKCATDPETFTFKLKLPLPYWICQPYVRPGPEEENDVEHKELRKRINLKRSEDMQKVSADEPGLSNNKLKKRLKCPNKNFDPGLKMKFETCSLCLNPKGLKCEYGLCKGCCRSKTHSEFLNCIGHHIKKKRTARPVDLDSKADSNISHEVHSDVSEASLIEKDFISHATHNDMLDKSHCNLKPLTVNGLHKTDLCDIYIDNH</sequence>
<evidence type="ECO:0000256" key="6">
    <source>
        <dbReference type="ARBA" id="ARBA00022643"/>
    </source>
</evidence>
<dbReference type="Gene3D" id="3.20.20.70">
    <property type="entry name" value="Aldolase class I"/>
    <property type="match status" value="1"/>
</dbReference>
<keyword evidence="11" id="KW-0539">Nucleus</keyword>
<keyword evidence="6" id="KW-0288">FMN</keyword>
<dbReference type="GeneID" id="106068819"/>
<evidence type="ECO:0000256" key="14">
    <source>
        <dbReference type="ARBA" id="ARBA00047287"/>
    </source>
</evidence>
<evidence type="ECO:0000313" key="25">
    <source>
        <dbReference type="RefSeq" id="XP_055876658.1"/>
    </source>
</evidence>
<dbReference type="CDD" id="cd02801">
    <property type="entry name" value="DUS_like_FMN"/>
    <property type="match status" value="1"/>
</dbReference>
<evidence type="ECO:0000256" key="9">
    <source>
        <dbReference type="ARBA" id="ARBA00023002"/>
    </source>
</evidence>
<evidence type="ECO:0000313" key="23">
    <source>
        <dbReference type="RefSeq" id="XP_013083760.2"/>
    </source>
</evidence>
<evidence type="ECO:0000256" key="7">
    <source>
        <dbReference type="ARBA" id="ARBA00022694"/>
    </source>
</evidence>
<evidence type="ECO:0000313" key="22">
    <source>
        <dbReference type="Proteomes" id="UP001165740"/>
    </source>
</evidence>
<dbReference type="PANTHER" id="PTHR11082:SF5">
    <property type="entry name" value="TRNA-DIHYDROURIDINE(16_17) SYNTHASE [NAD(P)(+)]-LIKE"/>
    <property type="match status" value="1"/>
</dbReference>
<evidence type="ECO:0000256" key="2">
    <source>
        <dbReference type="ARBA" id="ARBA00004123"/>
    </source>
</evidence>
<dbReference type="EC" id="1.3.1.88" evidence="13"/>
<dbReference type="RefSeq" id="XP_013083762.2">
    <property type="nucleotide sequence ID" value="XM_013228308.2"/>
</dbReference>
<evidence type="ECO:0000313" key="24">
    <source>
        <dbReference type="RefSeq" id="XP_013083762.2"/>
    </source>
</evidence>
<feature type="domain" description="DUS-like FMN-binding" evidence="21">
    <location>
        <begin position="33"/>
        <end position="277"/>
    </location>
</feature>
<dbReference type="OrthoDB" id="272303at2759"/>
<keyword evidence="10" id="KW-0520">NAD</keyword>
<dbReference type="Pfam" id="PF01207">
    <property type="entry name" value="Dus"/>
    <property type="match status" value="1"/>
</dbReference>
<evidence type="ECO:0000313" key="26">
    <source>
        <dbReference type="RefSeq" id="XP_055876659.1"/>
    </source>
</evidence>